<dbReference type="InterPro" id="IPR004358">
    <property type="entry name" value="Sig_transdc_His_kin-like_C"/>
</dbReference>
<feature type="transmembrane region" description="Helical" evidence="15">
    <location>
        <begin position="94"/>
        <end position="113"/>
    </location>
</feature>
<dbReference type="PROSITE" id="PS50109">
    <property type="entry name" value="HIS_KIN"/>
    <property type="match status" value="1"/>
</dbReference>
<dbReference type="InterPro" id="IPR036890">
    <property type="entry name" value="HATPase_C_sf"/>
</dbReference>
<dbReference type="Pfam" id="PF00672">
    <property type="entry name" value="HAMP"/>
    <property type="match status" value="1"/>
</dbReference>
<dbReference type="InterPro" id="IPR017232">
    <property type="entry name" value="NtrY"/>
</dbReference>
<dbReference type="InterPro" id="IPR003594">
    <property type="entry name" value="HATPase_dom"/>
</dbReference>
<keyword evidence="4" id="KW-1003">Cell membrane</keyword>
<dbReference type="EMBL" id="CP001801">
    <property type="protein sequence ID" value="ACX96899.1"/>
    <property type="molecule type" value="Genomic_DNA"/>
</dbReference>
<dbReference type="Gene3D" id="3.30.565.10">
    <property type="entry name" value="Histidine kinase-like ATPase, C-terminal domain"/>
    <property type="match status" value="1"/>
</dbReference>
<feature type="domain" description="Histidine kinase" evidence="16">
    <location>
        <begin position="517"/>
        <end position="755"/>
    </location>
</feature>
<dbReference type="PANTHER" id="PTHR43065:SF10">
    <property type="entry name" value="PEROXIDE STRESS-ACTIVATED HISTIDINE KINASE MAK3"/>
    <property type="match status" value="1"/>
</dbReference>
<dbReference type="Pfam" id="PF19312">
    <property type="entry name" value="NtrY_N"/>
    <property type="match status" value="1"/>
</dbReference>
<reference evidence="19 20" key="1">
    <citation type="submission" date="2009-10" db="EMBL/GenBank/DDBJ databases">
        <title>Complete sequence of Halothiobacillus neapolitanus c2.</title>
        <authorList>
            <consortium name="US DOE Joint Genome Institute"/>
            <person name="Lucas S."/>
            <person name="Copeland A."/>
            <person name="Lapidus A."/>
            <person name="Glavina del Rio T."/>
            <person name="Tice H."/>
            <person name="Bruce D."/>
            <person name="Goodwin L."/>
            <person name="Pitluck S."/>
            <person name="Davenport K."/>
            <person name="Brettin T."/>
            <person name="Detter J.C."/>
            <person name="Han C."/>
            <person name="Tapia R."/>
            <person name="Larimer F."/>
            <person name="Land M."/>
            <person name="Hauser L."/>
            <person name="Kyrpides N."/>
            <person name="Mikhailova N."/>
            <person name="Kerfeld C."/>
            <person name="Cannon G."/>
            <person name="Heinhort S."/>
        </authorList>
    </citation>
    <scope>NUCLEOTIDE SEQUENCE [LARGE SCALE GENOMIC DNA]</scope>
    <source>
        <strain evidence="20">ATCC 23641 / c2</strain>
    </source>
</reference>
<dbReference type="Gene3D" id="1.10.287.130">
    <property type="match status" value="1"/>
</dbReference>
<evidence type="ECO:0000256" key="4">
    <source>
        <dbReference type="ARBA" id="ARBA00022475"/>
    </source>
</evidence>
<keyword evidence="8" id="KW-0547">Nucleotide-binding</keyword>
<keyword evidence="11 15" id="KW-1133">Transmembrane helix</keyword>
<evidence type="ECO:0000256" key="10">
    <source>
        <dbReference type="ARBA" id="ARBA00022840"/>
    </source>
</evidence>
<evidence type="ECO:0000256" key="1">
    <source>
        <dbReference type="ARBA" id="ARBA00000085"/>
    </source>
</evidence>
<evidence type="ECO:0000259" key="16">
    <source>
        <dbReference type="PROSITE" id="PS50109"/>
    </source>
</evidence>
<dbReference type="Proteomes" id="UP000009102">
    <property type="component" value="Chromosome"/>
</dbReference>
<feature type="transmembrane region" description="Helical" evidence="15">
    <location>
        <begin position="294"/>
        <end position="317"/>
    </location>
</feature>
<feature type="domain" description="HAMP" evidence="18">
    <location>
        <begin position="318"/>
        <end position="370"/>
    </location>
</feature>
<proteinExistence type="predicted"/>
<evidence type="ECO:0000256" key="13">
    <source>
        <dbReference type="ARBA" id="ARBA00023136"/>
    </source>
</evidence>
<evidence type="ECO:0000313" key="19">
    <source>
        <dbReference type="EMBL" id="ACX96899.1"/>
    </source>
</evidence>
<feature type="compositionally biased region" description="Polar residues" evidence="14">
    <location>
        <begin position="765"/>
        <end position="775"/>
    </location>
</feature>
<comment type="catalytic activity">
    <reaction evidence="1">
        <text>ATP + protein L-histidine = ADP + protein N-phospho-L-histidine.</text>
        <dbReference type="EC" id="2.7.13.3"/>
    </reaction>
</comment>
<dbReference type="AlphaFoldDB" id="D0KVR9"/>
<sequence>MKFVGSWGQIYTRWIRRLIPPISMMVVVLLLILMYLISESLQRANQPEHLYLSLLGLSALGILFLAAVVLGHIIRLVSHYRRGAPGARLTARLVLTFVGLTSIPVLIVFYFSVSFIQRGIDSWFDVQVEQAMSDALSLSQLAFDGQMRTAMNETMRAAKQLKGVSGDLVALDLNAVRRNTGAHEMTIFGSRNLIVASASDDLQAIVPSRPDETALSHARAGKDFIGLDPGGGDSMRIRVVVPLTAGLTGDGSSEVLQALYSISPRANQLSSSVQAAFNEYRSLIFLHKSLKKTFTFALTLALLLSLLTAVWLAFIAARRLLAPIRELAAGTRAVAEGDYSLRLPVDRRDDLGQLVQSFNTMTARVRRAHQVMQQLQEVADQERDYLETVIQHLSSGVLTLSPDGRITRNNSVVTQLLSITSQHIDGCTLTEICQIYPHLEPICAAFGHLLEPGQLPAGATVEAQVRIMGDAGRRILLSRVAALPADDVTGGFVLVFEDVTTLIQAQRDAAWSEVARRLAHEIKNPLTPIQLSAERLRRRLLGNLSDEPAQILDRSTQTIINQVEAMKFMVNEFAEYARSPQITLKILDLDELVSEVIDLYKGGDIPVLHRSAGHPLPVRADAGRIRQVLHNLIRNAQQAMTEQGCPGSDEPEVTLSTGLHQEGGLVLVELTVTDNGTGFPEDMIDRLFEPYTTTRPKGSGLGLAIVKKIVEEHSGMVLASNVQDGPVELQGDIPARGMATAKTGARIVIRLPFALPDLPMDTNRETASPKSSVLTGSKEDRPETSPADSTSRHNAPRDLFRRMDDTRAESDLDHSG</sequence>
<dbReference type="STRING" id="555778.Hneap_2081"/>
<evidence type="ECO:0000256" key="15">
    <source>
        <dbReference type="SAM" id="Phobius"/>
    </source>
</evidence>
<dbReference type="SUPFAM" id="SSF158472">
    <property type="entry name" value="HAMP domain-like"/>
    <property type="match status" value="1"/>
</dbReference>
<keyword evidence="5" id="KW-0597">Phosphoprotein</keyword>
<dbReference type="InterPro" id="IPR045671">
    <property type="entry name" value="NtrY-like_N"/>
</dbReference>
<feature type="transmembrane region" description="Helical" evidence="15">
    <location>
        <begin position="50"/>
        <end position="74"/>
    </location>
</feature>
<keyword evidence="10" id="KW-0067">ATP-binding</keyword>
<dbReference type="GO" id="GO:0005886">
    <property type="term" value="C:plasma membrane"/>
    <property type="evidence" value="ECO:0007669"/>
    <property type="project" value="UniProtKB-SubCell"/>
</dbReference>
<dbReference type="Pfam" id="PF02518">
    <property type="entry name" value="HATPase_c"/>
    <property type="match status" value="1"/>
</dbReference>
<protein>
    <recommendedName>
        <fullName evidence="3">histidine kinase</fullName>
        <ecNumber evidence="3">2.7.13.3</ecNumber>
    </recommendedName>
</protein>
<dbReference type="Gene3D" id="6.10.340.10">
    <property type="match status" value="1"/>
</dbReference>
<dbReference type="SUPFAM" id="SSF55785">
    <property type="entry name" value="PYP-like sensor domain (PAS domain)"/>
    <property type="match status" value="1"/>
</dbReference>
<dbReference type="EC" id="2.7.13.3" evidence="3"/>
<dbReference type="CDD" id="cd06225">
    <property type="entry name" value="HAMP"/>
    <property type="match status" value="1"/>
</dbReference>
<evidence type="ECO:0000256" key="2">
    <source>
        <dbReference type="ARBA" id="ARBA00004651"/>
    </source>
</evidence>
<dbReference type="SMART" id="SM00304">
    <property type="entry name" value="HAMP"/>
    <property type="match status" value="1"/>
</dbReference>
<dbReference type="PROSITE" id="PS50885">
    <property type="entry name" value="HAMP"/>
    <property type="match status" value="1"/>
</dbReference>
<dbReference type="SMART" id="SM00388">
    <property type="entry name" value="HisKA"/>
    <property type="match status" value="1"/>
</dbReference>
<evidence type="ECO:0000256" key="8">
    <source>
        <dbReference type="ARBA" id="ARBA00022741"/>
    </source>
</evidence>
<evidence type="ECO:0000256" key="14">
    <source>
        <dbReference type="SAM" id="MobiDB-lite"/>
    </source>
</evidence>
<accession>D0KVR9</accession>
<keyword evidence="6" id="KW-0808">Transferase</keyword>
<dbReference type="InterPro" id="IPR003660">
    <property type="entry name" value="HAMP_dom"/>
</dbReference>
<evidence type="ECO:0000256" key="11">
    <source>
        <dbReference type="ARBA" id="ARBA00022989"/>
    </source>
</evidence>
<feature type="transmembrane region" description="Helical" evidence="15">
    <location>
        <begin position="18"/>
        <end position="38"/>
    </location>
</feature>
<dbReference type="PRINTS" id="PR00344">
    <property type="entry name" value="BCTRLSENSOR"/>
</dbReference>
<evidence type="ECO:0000256" key="3">
    <source>
        <dbReference type="ARBA" id="ARBA00012438"/>
    </source>
</evidence>
<feature type="compositionally biased region" description="Basic and acidic residues" evidence="14">
    <location>
        <begin position="795"/>
        <end position="816"/>
    </location>
</feature>
<name>D0KVR9_HALNC</name>
<dbReference type="InterPro" id="IPR036097">
    <property type="entry name" value="HisK_dim/P_sf"/>
</dbReference>
<evidence type="ECO:0000259" key="17">
    <source>
        <dbReference type="PROSITE" id="PS50112"/>
    </source>
</evidence>
<dbReference type="InterPro" id="IPR003661">
    <property type="entry name" value="HisK_dim/P_dom"/>
</dbReference>
<evidence type="ECO:0000256" key="9">
    <source>
        <dbReference type="ARBA" id="ARBA00022777"/>
    </source>
</evidence>
<feature type="region of interest" description="Disordered" evidence="14">
    <location>
        <begin position="758"/>
        <end position="816"/>
    </location>
</feature>
<gene>
    <name evidence="19" type="ordered locus">Hneap_2081</name>
</gene>
<dbReference type="eggNOG" id="COG5000">
    <property type="taxonomic scope" value="Bacteria"/>
</dbReference>
<dbReference type="PANTHER" id="PTHR43065">
    <property type="entry name" value="SENSOR HISTIDINE KINASE"/>
    <property type="match status" value="1"/>
</dbReference>
<dbReference type="InterPro" id="IPR000014">
    <property type="entry name" value="PAS"/>
</dbReference>
<evidence type="ECO:0000259" key="18">
    <source>
        <dbReference type="PROSITE" id="PS50885"/>
    </source>
</evidence>
<evidence type="ECO:0000313" key="20">
    <source>
        <dbReference type="Proteomes" id="UP000009102"/>
    </source>
</evidence>
<dbReference type="PIRSF" id="PIRSF037532">
    <property type="entry name" value="STHK_NtrY"/>
    <property type="match status" value="1"/>
</dbReference>
<dbReference type="KEGG" id="hna:Hneap_2081"/>
<dbReference type="InterPro" id="IPR005467">
    <property type="entry name" value="His_kinase_dom"/>
</dbReference>
<dbReference type="Gene3D" id="3.30.450.20">
    <property type="entry name" value="PAS domain"/>
    <property type="match status" value="1"/>
</dbReference>
<dbReference type="Pfam" id="PF00512">
    <property type="entry name" value="HisKA"/>
    <property type="match status" value="1"/>
</dbReference>
<dbReference type="SUPFAM" id="SSF55874">
    <property type="entry name" value="ATPase domain of HSP90 chaperone/DNA topoisomerase II/histidine kinase"/>
    <property type="match status" value="1"/>
</dbReference>
<evidence type="ECO:0000256" key="5">
    <source>
        <dbReference type="ARBA" id="ARBA00022553"/>
    </source>
</evidence>
<dbReference type="PROSITE" id="PS50112">
    <property type="entry name" value="PAS"/>
    <property type="match status" value="1"/>
</dbReference>
<organism evidence="19 20">
    <name type="scientific">Halothiobacillus neapolitanus (strain ATCC 23641 / DSM 15147 / CIP 104769 / NCIMB 8539 / c2)</name>
    <name type="common">Thiobacillus neapolitanus</name>
    <dbReference type="NCBI Taxonomy" id="555778"/>
    <lineage>
        <taxon>Bacteria</taxon>
        <taxon>Pseudomonadati</taxon>
        <taxon>Pseudomonadota</taxon>
        <taxon>Gammaproteobacteria</taxon>
        <taxon>Chromatiales</taxon>
        <taxon>Halothiobacillaceae</taxon>
        <taxon>Halothiobacillus</taxon>
    </lineage>
</organism>
<keyword evidence="12" id="KW-0902">Two-component regulatory system</keyword>
<evidence type="ECO:0000256" key="7">
    <source>
        <dbReference type="ARBA" id="ARBA00022692"/>
    </source>
</evidence>
<dbReference type="InterPro" id="IPR035965">
    <property type="entry name" value="PAS-like_dom_sf"/>
</dbReference>
<dbReference type="CDD" id="cd00082">
    <property type="entry name" value="HisKA"/>
    <property type="match status" value="1"/>
</dbReference>
<dbReference type="SUPFAM" id="SSF47384">
    <property type="entry name" value="Homodimeric domain of signal transducing histidine kinase"/>
    <property type="match status" value="1"/>
</dbReference>
<evidence type="ECO:0000256" key="6">
    <source>
        <dbReference type="ARBA" id="ARBA00022679"/>
    </source>
</evidence>
<comment type="subcellular location">
    <subcellularLocation>
        <location evidence="2">Cell membrane</location>
        <topology evidence="2">Multi-pass membrane protein</topology>
    </subcellularLocation>
</comment>
<dbReference type="SMART" id="SM00387">
    <property type="entry name" value="HATPase_c"/>
    <property type="match status" value="1"/>
</dbReference>
<feature type="domain" description="PAS" evidence="17">
    <location>
        <begin position="382"/>
        <end position="441"/>
    </location>
</feature>
<keyword evidence="20" id="KW-1185">Reference proteome</keyword>
<dbReference type="GO" id="GO:0000155">
    <property type="term" value="F:phosphorelay sensor kinase activity"/>
    <property type="evidence" value="ECO:0007669"/>
    <property type="project" value="InterPro"/>
</dbReference>
<keyword evidence="9 19" id="KW-0418">Kinase</keyword>
<keyword evidence="7 15" id="KW-0812">Transmembrane</keyword>
<keyword evidence="13 15" id="KW-0472">Membrane</keyword>
<evidence type="ECO:0000256" key="12">
    <source>
        <dbReference type="ARBA" id="ARBA00023012"/>
    </source>
</evidence>
<dbReference type="HOGENOM" id="CLU_019564_0_0_6"/>
<dbReference type="RefSeq" id="WP_012824931.1">
    <property type="nucleotide sequence ID" value="NC_013422.1"/>
</dbReference>
<dbReference type="GO" id="GO:0005524">
    <property type="term" value="F:ATP binding"/>
    <property type="evidence" value="ECO:0007669"/>
    <property type="project" value="UniProtKB-KW"/>
</dbReference>